<evidence type="ECO:0000313" key="3">
    <source>
        <dbReference type="EMBL" id="TDG98102.1"/>
    </source>
</evidence>
<evidence type="ECO:0008006" key="5">
    <source>
        <dbReference type="Google" id="ProtNLM"/>
    </source>
</evidence>
<feature type="compositionally biased region" description="Polar residues" evidence="1">
    <location>
        <begin position="27"/>
        <end position="47"/>
    </location>
</feature>
<reference evidence="3 4" key="1">
    <citation type="submission" date="2019-01" db="EMBL/GenBank/DDBJ databases">
        <title>A chromosome-scale genome assembly of the yellow perch, Perca flavescens.</title>
        <authorList>
            <person name="Feron R."/>
            <person name="Morvezen R."/>
            <person name="Bestin A."/>
            <person name="Haffray P."/>
            <person name="Klopp C."/>
            <person name="Zahm M."/>
            <person name="Cabau C."/>
            <person name="Roques C."/>
            <person name="Donnadieu C."/>
            <person name="Bouchez O."/>
            <person name="Christie M."/>
            <person name="Larson W."/>
            <person name="Guiguen Y."/>
        </authorList>
    </citation>
    <scope>NUCLEOTIDE SEQUENCE [LARGE SCALE GENOMIC DNA]</scope>
    <source>
        <strain evidence="3">YP-PL-M2</strain>
        <tissue evidence="3">Blood</tissue>
    </source>
</reference>
<dbReference type="PANTHER" id="PTHR37397:SF1">
    <property type="entry name" value="LTD DOMAIN-CONTAINING PROTEIN"/>
    <property type="match status" value="1"/>
</dbReference>
<evidence type="ECO:0000256" key="1">
    <source>
        <dbReference type="SAM" id="MobiDB-lite"/>
    </source>
</evidence>
<evidence type="ECO:0000313" key="4">
    <source>
        <dbReference type="Proteomes" id="UP000295070"/>
    </source>
</evidence>
<keyword evidence="2" id="KW-0472">Membrane</keyword>
<sequence length="948" mass="101922">MKGAAESRKQTLPTLFPTGLTLNQSGFDGATTDTWPTRTKKIQSSPVPINADNPRLDTTEFVELYHTSGQRASLDGYTLVFYNGNGNIAYKVLDLKGHSTDDRGFFLVGSVDMLPKPAILLPPNTVQNGPDAVVLYHTSAARYSEKMNVTAFGLVDAVVYMTRRTGGAEFLAETLTPGEPAFVEDETALEGDESIERCLLSEDRWGFQVSSPSPSQRNNCTPPAAPASIPVITELKLGGGQVDGFVELTGAPAAGPLVLVVLDGRTDRVSMSVDVNVDAFRNGLISVNIEKNYMKGDESGAVAIYSGRASVFPVGSPLSQIQPLDAFVFAGPGNKPSANLTETLIPGREPYQLSNSLLKEGGFYLSRCGVATWARDPGVFWEASQTPAQPNQCPWPKICPHSIVIPGGTDSPPHLPPWGNSDFLINELNTDTPGAAEDGEYIELWHPSGRRVSLQGIWILLFSAHNNKPYREISLSGHFTTSKGYFLLGSDRLVPAPSLRLPPNTIQNGPDAVALYRSPYGPPSATQRGIPTKGLLDAVVYRQRGSDKEAQELSKALTPGQLPLLEDPEVLPGDEALSRCRGLYPYDLSAFSVAPPTPLRENSCPRPPPAPEGVVISEVASGHWTNHSQQRSFVELHGPPMTNLLGLVLSVFDQERSGTIIAFPLTGSINQDGFYIVGNVTGADQTFPDGSAVPVRGAVVLCYDLFSVCRAGTALTNSSLRDVLVFSENQQLLSSLSTTRGRQVIPAARSVEDGPVSLSRCSCCEVRSPSSWTSSSPTPHRTNICPSAAFSSHIDLCLGPLSSDWQEQSGDCNGLIQGRSAEVADYLEQKCHCGISALYLQGTNFSCVSGWLRVWGKIQALSDHQKALIIQTSHMNPSSAQGDVCSAPTTGRYTSTASALGLQIGLIVAGFLLLGLGAALFTYFYRKRRPLDYYTMELSEHAEGLSDL</sequence>
<gene>
    <name evidence="3" type="ORF">EPR50_G00215330</name>
</gene>
<keyword evidence="4" id="KW-1185">Reference proteome</keyword>
<evidence type="ECO:0000256" key="2">
    <source>
        <dbReference type="SAM" id="Phobius"/>
    </source>
</evidence>
<dbReference type="Proteomes" id="UP000295070">
    <property type="component" value="Chromosome 21"/>
</dbReference>
<dbReference type="EMBL" id="SCKG01000021">
    <property type="protein sequence ID" value="TDG98102.1"/>
    <property type="molecule type" value="Genomic_DNA"/>
</dbReference>
<dbReference type="STRING" id="8167.A0A484C7W2"/>
<name>A0A484C7W2_PERFV</name>
<dbReference type="AlphaFoldDB" id="A0A484C7W2"/>
<feature type="region of interest" description="Disordered" evidence="1">
    <location>
        <begin position="27"/>
        <end position="53"/>
    </location>
</feature>
<dbReference type="PANTHER" id="PTHR37397">
    <property type="entry name" value="SI:CH211-183D21.1"/>
    <property type="match status" value="1"/>
</dbReference>
<keyword evidence="2" id="KW-1133">Transmembrane helix</keyword>
<keyword evidence="2" id="KW-0812">Transmembrane</keyword>
<comment type="caution">
    <text evidence="3">The sequence shown here is derived from an EMBL/GenBank/DDBJ whole genome shotgun (WGS) entry which is preliminary data.</text>
</comment>
<proteinExistence type="predicted"/>
<accession>A0A484C7W2</accession>
<organism evidence="3 4">
    <name type="scientific">Perca flavescens</name>
    <name type="common">American yellow perch</name>
    <name type="synonym">Morone flavescens</name>
    <dbReference type="NCBI Taxonomy" id="8167"/>
    <lineage>
        <taxon>Eukaryota</taxon>
        <taxon>Metazoa</taxon>
        <taxon>Chordata</taxon>
        <taxon>Craniata</taxon>
        <taxon>Vertebrata</taxon>
        <taxon>Euteleostomi</taxon>
        <taxon>Actinopterygii</taxon>
        <taxon>Neopterygii</taxon>
        <taxon>Teleostei</taxon>
        <taxon>Neoteleostei</taxon>
        <taxon>Acanthomorphata</taxon>
        <taxon>Eupercaria</taxon>
        <taxon>Perciformes</taxon>
        <taxon>Percoidei</taxon>
        <taxon>Percidae</taxon>
        <taxon>Percinae</taxon>
        <taxon>Perca</taxon>
    </lineage>
</organism>
<feature type="transmembrane region" description="Helical" evidence="2">
    <location>
        <begin position="900"/>
        <end position="925"/>
    </location>
</feature>
<protein>
    <recommendedName>
        <fullName evidence="5">LTD domain-containing protein</fullName>
    </recommendedName>
</protein>